<dbReference type="InterPro" id="IPR005119">
    <property type="entry name" value="LysR_subst-bd"/>
</dbReference>
<accession>A0A024HKW2</accession>
<evidence type="ECO:0000256" key="3">
    <source>
        <dbReference type="ARBA" id="ARBA00023125"/>
    </source>
</evidence>
<dbReference type="HOGENOM" id="CLU_039613_6_4_6"/>
<keyword evidence="5" id="KW-0804">Transcription</keyword>
<dbReference type="InterPro" id="IPR036390">
    <property type="entry name" value="WH_DNA-bd_sf"/>
</dbReference>
<proteinExistence type="inferred from homology"/>
<keyword evidence="8" id="KW-1185">Reference proteome</keyword>
<keyword evidence="2" id="KW-0805">Transcription regulation</keyword>
<reference evidence="7 8" key="2">
    <citation type="submission" date="2014-05" db="EMBL/GenBank/DDBJ databases">
        <title>Genome sequence of the 3-chlorobenzoate degrading bacterium Pseudomonas knackmussii B13 shows multiple evidence for horizontal gene transfer.</title>
        <authorList>
            <person name="Miyazaki R."/>
            <person name="Bertelli C."/>
            <person name="Falquet L."/>
            <person name="Robinson-Rechavi M."/>
            <person name="Gharib W."/>
            <person name="Roy S."/>
            <person name="Van der Meer J.R."/>
        </authorList>
    </citation>
    <scope>NUCLEOTIDE SEQUENCE [LARGE SCALE GENOMIC DNA]</scope>
    <source>
        <strain evidence="7 8">B13</strain>
    </source>
</reference>
<sequence>MRQFSLKYGLFLCLVSVVSMDIRQLAAFVAVFEERNITAAAQRLFVSQPTLSVTIRQLEEALGATLFVRQARGVEVSEAARALYPRARALLADAEALRGMFRHAETRRPLHLGVEGDISSAQIERFVAMAYAGVPNLLLHLQEGCVGDARLAVEEFCCEEELFLPVWDDPYVLALPADVRETSDKGWITCPAHPSHQRLMSAYGNERVVAQADSLKLALHLVRAGIGAALLPASLLEGVAGVRQGKLQVPLPVRRIGLCYAAQSLEKPAVRELYDYLRATPAA</sequence>
<name>A0A024HKW2_PSEKB</name>
<evidence type="ECO:0000256" key="5">
    <source>
        <dbReference type="ARBA" id="ARBA00023163"/>
    </source>
</evidence>
<dbReference type="Pfam" id="PF00126">
    <property type="entry name" value="HTH_1"/>
    <property type="match status" value="1"/>
</dbReference>
<keyword evidence="4" id="KW-0010">Activator</keyword>
<feature type="domain" description="HTH lysR-type" evidence="6">
    <location>
        <begin position="20"/>
        <end position="77"/>
    </location>
</feature>
<dbReference type="STRING" id="1301098.PKB_3960"/>
<keyword evidence="3" id="KW-0238">DNA-binding</keyword>
<dbReference type="Proteomes" id="UP000025241">
    <property type="component" value="Chromosome I"/>
</dbReference>
<dbReference type="PRINTS" id="PR00039">
    <property type="entry name" value="HTHLYSR"/>
</dbReference>
<dbReference type="Gene3D" id="3.40.190.290">
    <property type="match status" value="1"/>
</dbReference>
<dbReference type="Gene3D" id="1.10.10.10">
    <property type="entry name" value="Winged helix-like DNA-binding domain superfamily/Winged helix DNA-binding domain"/>
    <property type="match status" value="1"/>
</dbReference>
<dbReference type="SUPFAM" id="SSF46785">
    <property type="entry name" value="Winged helix' DNA-binding domain"/>
    <property type="match status" value="1"/>
</dbReference>
<dbReference type="InterPro" id="IPR000847">
    <property type="entry name" value="LysR_HTH_N"/>
</dbReference>
<dbReference type="PATRIC" id="fig|1301098.3.peg.3964"/>
<dbReference type="GO" id="GO:0003700">
    <property type="term" value="F:DNA-binding transcription factor activity"/>
    <property type="evidence" value="ECO:0007669"/>
    <property type="project" value="InterPro"/>
</dbReference>
<evidence type="ECO:0000256" key="2">
    <source>
        <dbReference type="ARBA" id="ARBA00023015"/>
    </source>
</evidence>
<evidence type="ECO:0000313" key="7">
    <source>
        <dbReference type="EMBL" id="CDF85289.1"/>
    </source>
</evidence>
<dbReference type="KEGG" id="pkc:PKB_3960"/>
<dbReference type="InterPro" id="IPR036388">
    <property type="entry name" value="WH-like_DNA-bd_sf"/>
</dbReference>
<organism evidence="7 8">
    <name type="scientific">Pseudomonas knackmussii (strain DSM 6978 / CCUG 54928 / LMG 23759 / B13)</name>
    <dbReference type="NCBI Taxonomy" id="1301098"/>
    <lineage>
        <taxon>Bacteria</taxon>
        <taxon>Pseudomonadati</taxon>
        <taxon>Pseudomonadota</taxon>
        <taxon>Gammaproteobacteria</taxon>
        <taxon>Pseudomonadales</taxon>
        <taxon>Pseudomonadaceae</taxon>
        <taxon>Pseudomonas</taxon>
    </lineage>
</organism>
<dbReference type="GO" id="GO:0003677">
    <property type="term" value="F:DNA binding"/>
    <property type="evidence" value="ECO:0007669"/>
    <property type="project" value="UniProtKB-KW"/>
</dbReference>
<dbReference type="SUPFAM" id="SSF53850">
    <property type="entry name" value="Periplasmic binding protein-like II"/>
    <property type="match status" value="1"/>
</dbReference>
<reference evidence="7 8" key="1">
    <citation type="submission" date="2013-03" db="EMBL/GenBank/DDBJ databases">
        <authorList>
            <person name="Linke B."/>
        </authorList>
    </citation>
    <scope>NUCLEOTIDE SEQUENCE [LARGE SCALE GENOMIC DNA]</scope>
    <source>
        <strain evidence="7 8">B13</strain>
    </source>
</reference>
<comment type="similarity">
    <text evidence="1">Belongs to the LysR transcriptional regulatory family.</text>
</comment>
<dbReference type="FunFam" id="1.10.10.10:FF:000001">
    <property type="entry name" value="LysR family transcriptional regulator"/>
    <property type="match status" value="1"/>
</dbReference>
<dbReference type="PANTHER" id="PTHR30346">
    <property type="entry name" value="TRANSCRIPTIONAL DUAL REGULATOR HCAR-RELATED"/>
    <property type="match status" value="1"/>
</dbReference>
<evidence type="ECO:0000259" key="6">
    <source>
        <dbReference type="PROSITE" id="PS50931"/>
    </source>
</evidence>
<evidence type="ECO:0000313" key="8">
    <source>
        <dbReference type="Proteomes" id="UP000025241"/>
    </source>
</evidence>
<dbReference type="AlphaFoldDB" id="A0A024HKW2"/>
<dbReference type="PROSITE" id="PS50931">
    <property type="entry name" value="HTH_LYSR"/>
    <property type="match status" value="1"/>
</dbReference>
<gene>
    <name evidence="7" type="ORF">PKB_3960</name>
</gene>
<dbReference type="PANTHER" id="PTHR30346:SF26">
    <property type="entry name" value="HYDROGEN PEROXIDE-INDUCIBLE GENES ACTIVATOR"/>
    <property type="match status" value="1"/>
</dbReference>
<evidence type="ECO:0000256" key="4">
    <source>
        <dbReference type="ARBA" id="ARBA00023159"/>
    </source>
</evidence>
<dbReference type="EMBL" id="HG322950">
    <property type="protein sequence ID" value="CDF85289.1"/>
    <property type="molecule type" value="Genomic_DNA"/>
</dbReference>
<dbReference type="CDD" id="cd05466">
    <property type="entry name" value="PBP2_LTTR_substrate"/>
    <property type="match status" value="1"/>
</dbReference>
<dbReference type="eggNOG" id="COG0583">
    <property type="taxonomic scope" value="Bacteria"/>
</dbReference>
<evidence type="ECO:0000256" key="1">
    <source>
        <dbReference type="ARBA" id="ARBA00009437"/>
    </source>
</evidence>
<protein>
    <submittedName>
        <fullName evidence="7">Transcriptional regulator</fullName>
    </submittedName>
</protein>
<dbReference type="Pfam" id="PF03466">
    <property type="entry name" value="LysR_substrate"/>
    <property type="match status" value="1"/>
</dbReference>
<dbReference type="GO" id="GO:0032993">
    <property type="term" value="C:protein-DNA complex"/>
    <property type="evidence" value="ECO:0007669"/>
    <property type="project" value="TreeGrafter"/>
</dbReference>